<reference evidence="1 2" key="1">
    <citation type="submission" date="2020-01" db="EMBL/GenBank/DDBJ databases">
        <authorList>
            <person name="Gupta K D."/>
        </authorList>
    </citation>
    <scope>NUCLEOTIDE SEQUENCE [LARGE SCALE GENOMIC DNA]</scope>
</reference>
<gene>
    <name evidence="1" type="ORF">AAE3_LOCUS5351</name>
</gene>
<comment type="caution">
    <text evidence="1">The sequence shown here is derived from an EMBL/GenBank/DDBJ whole genome shotgun (WGS) entry which is preliminary data.</text>
</comment>
<dbReference type="EMBL" id="CACVBS010000038">
    <property type="protein sequence ID" value="CAA7263080.1"/>
    <property type="molecule type" value="Genomic_DNA"/>
</dbReference>
<proteinExistence type="predicted"/>
<dbReference type="AlphaFoldDB" id="A0A8S0VV16"/>
<keyword evidence="2" id="KW-1185">Reference proteome</keyword>
<name>A0A8S0VV16_CYCAE</name>
<dbReference type="InterPro" id="IPR011044">
    <property type="entry name" value="Quino_amine_DH_bsu"/>
</dbReference>
<organism evidence="1 2">
    <name type="scientific">Cyclocybe aegerita</name>
    <name type="common">Black poplar mushroom</name>
    <name type="synonym">Agrocybe aegerita</name>
    <dbReference type="NCBI Taxonomy" id="1973307"/>
    <lineage>
        <taxon>Eukaryota</taxon>
        <taxon>Fungi</taxon>
        <taxon>Dikarya</taxon>
        <taxon>Basidiomycota</taxon>
        <taxon>Agaricomycotina</taxon>
        <taxon>Agaricomycetes</taxon>
        <taxon>Agaricomycetidae</taxon>
        <taxon>Agaricales</taxon>
        <taxon>Agaricineae</taxon>
        <taxon>Bolbitiaceae</taxon>
        <taxon>Cyclocybe</taxon>
    </lineage>
</organism>
<protein>
    <submittedName>
        <fullName evidence="1">Uncharacterized protein</fullName>
    </submittedName>
</protein>
<accession>A0A8S0VV16</accession>
<sequence>MSTSPTTVHTIDHPSRPVWFSEPYLITRDAKDSYLWHCIPSEEPVLHGKLEGKISAHAEHHVVSKNHLLTATKLQKDDQRWDELLVHNLESGSLVDQLSLALSESSESRYEAGFLGVDNRTAAVYKKSDEERRIEVYTISEEGKLTLEEALSEPSHIPDQSRMNIHHSGYPSSTLIRYAPTGLVEAANYTVFPSGVQLTAWSSNPRHTQHETVDFVRVLDAQADRESHLLGHILIPPLNTFVLASYEHALEQPDPQPATILRSFDSDTLSLKWTTTVPQKTSTLHFLPTRNVILAVGLSWSIDADSSGGVAETTIAVIDAASGAVQGTHAVKSPQTKCANLGISVGDASVTPSGDQVIVVFGDGQITVTSIDDFLDNGFKTATNAEGRFITHPFPETSLSTPKNKKEHKELDQGYWAWVNKAFYGDRQVILRAGRGMKEPTGFAVVSWK</sequence>
<dbReference type="Proteomes" id="UP000467700">
    <property type="component" value="Unassembled WGS sequence"/>
</dbReference>
<evidence type="ECO:0000313" key="2">
    <source>
        <dbReference type="Proteomes" id="UP000467700"/>
    </source>
</evidence>
<evidence type="ECO:0000313" key="1">
    <source>
        <dbReference type="EMBL" id="CAA7263080.1"/>
    </source>
</evidence>
<dbReference type="OrthoDB" id="3026076at2759"/>
<dbReference type="SUPFAM" id="SSF50969">
    <property type="entry name" value="YVTN repeat-like/Quinoprotein amine dehydrogenase"/>
    <property type="match status" value="1"/>
</dbReference>